<organism evidence="1 2">
    <name type="scientific">Nostoc punctiforme NIES-2108</name>
    <dbReference type="NCBI Taxonomy" id="1356359"/>
    <lineage>
        <taxon>Bacteria</taxon>
        <taxon>Bacillati</taxon>
        <taxon>Cyanobacteriota</taxon>
        <taxon>Cyanophyceae</taxon>
        <taxon>Nostocales</taxon>
        <taxon>Nostocaceae</taxon>
        <taxon>Nostoc</taxon>
    </lineage>
</organism>
<evidence type="ECO:0000313" key="2">
    <source>
        <dbReference type="Proteomes" id="UP000252085"/>
    </source>
</evidence>
<sequence length="228" mass="26829">MLYFCYRNFRNVKIIENFTFFKNLVNEMQSDSMIAFKDENESLLALLAHEHLNDSIKISISFENYVKAALLNQGFVVHKIDGNINNKKYKVISKKQNDEPVSINDLKLYEPFSTQDIGTQYYIKSLKNYTLGLDFILDSPNYMQYLKEIDQKIKDIINNFYRLRNMLHFTTGGNLLHVGFDEILTLTQLIDFVNNNIIDQHNHLISDFKLKYNSPLYSESNNLPRIFI</sequence>
<accession>A0A367RIC6</accession>
<dbReference type="AlphaFoldDB" id="A0A367RIC6"/>
<gene>
    <name evidence="1" type="ORF">A6769_16595</name>
</gene>
<name>A0A367RIC6_NOSPU</name>
<dbReference type="EMBL" id="LXQE01000149">
    <property type="protein sequence ID" value="RCJ36317.1"/>
    <property type="molecule type" value="Genomic_DNA"/>
</dbReference>
<evidence type="ECO:0000313" key="1">
    <source>
        <dbReference type="EMBL" id="RCJ36317.1"/>
    </source>
</evidence>
<proteinExistence type="predicted"/>
<protein>
    <submittedName>
        <fullName evidence="1">Uncharacterized protein</fullName>
    </submittedName>
</protein>
<dbReference type="Proteomes" id="UP000252085">
    <property type="component" value="Unassembled WGS sequence"/>
</dbReference>
<comment type="caution">
    <text evidence="1">The sequence shown here is derived from an EMBL/GenBank/DDBJ whole genome shotgun (WGS) entry which is preliminary data.</text>
</comment>
<reference evidence="1 2" key="1">
    <citation type="submission" date="2016-04" db="EMBL/GenBank/DDBJ databases">
        <authorList>
            <person name="Evans L.H."/>
            <person name="Alamgir A."/>
            <person name="Owens N."/>
            <person name="Weber N.D."/>
            <person name="Virtaneva K."/>
            <person name="Barbian K."/>
            <person name="Babar A."/>
            <person name="Rosenke K."/>
        </authorList>
    </citation>
    <scope>NUCLEOTIDE SEQUENCE [LARGE SCALE GENOMIC DNA]</scope>
    <source>
        <strain evidence="1">NIES-2108</strain>
    </source>
</reference>